<dbReference type="Gene3D" id="2.60.40.10">
    <property type="entry name" value="Immunoglobulins"/>
    <property type="match status" value="1"/>
</dbReference>
<sequence>MNDLFLCAGCSGQITVTQPPTNPAVRVDSDGYSDLYWYQQKSGEAPKLLINLGQDPTSEFSSRFSGRGDGVNAVMTISGVQADAAVYYFHRSDTNSLSGCTKTSCTLNKHLNTGK</sequence>
<reference evidence="2" key="2">
    <citation type="submission" date="2025-09" db="UniProtKB">
        <authorList>
            <consortium name="Ensembl"/>
        </authorList>
    </citation>
    <scope>IDENTIFICATION</scope>
</reference>
<evidence type="ECO:0000259" key="1">
    <source>
        <dbReference type="Pfam" id="PF07686"/>
    </source>
</evidence>
<dbReference type="PANTHER" id="PTHR23267">
    <property type="entry name" value="IMMUNOGLOBULIN LIGHT CHAIN"/>
    <property type="match status" value="1"/>
</dbReference>
<dbReference type="InterPro" id="IPR036179">
    <property type="entry name" value="Ig-like_dom_sf"/>
</dbReference>
<evidence type="ECO:0000313" key="2">
    <source>
        <dbReference type="Ensembl" id="ENSACIP00000029784.1"/>
    </source>
</evidence>
<dbReference type="Proteomes" id="UP000261340">
    <property type="component" value="Unplaced"/>
</dbReference>
<reference evidence="2" key="1">
    <citation type="submission" date="2025-08" db="UniProtKB">
        <authorList>
            <consortium name="Ensembl"/>
        </authorList>
    </citation>
    <scope>IDENTIFICATION</scope>
</reference>
<keyword evidence="3" id="KW-1185">Reference proteome</keyword>
<dbReference type="InterPro" id="IPR013106">
    <property type="entry name" value="Ig_V-set"/>
</dbReference>
<feature type="domain" description="Immunoglobulin V-set" evidence="1">
    <location>
        <begin position="30"/>
        <end position="91"/>
    </location>
</feature>
<protein>
    <recommendedName>
        <fullName evidence="1">Immunoglobulin V-set domain-containing protein</fullName>
    </recommendedName>
</protein>
<organism evidence="2 3">
    <name type="scientific">Amphilophus citrinellus</name>
    <name type="common">Midas cichlid</name>
    <name type="synonym">Cichlasoma citrinellum</name>
    <dbReference type="NCBI Taxonomy" id="61819"/>
    <lineage>
        <taxon>Eukaryota</taxon>
        <taxon>Metazoa</taxon>
        <taxon>Chordata</taxon>
        <taxon>Craniata</taxon>
        <taxon>Vertebrata</taxon>
        <taxon>Euteleostomi</taxon>
        <taxon>Actinopterygii</taxon>
        <taxon>Neopterygii</taxon>
        <taxon>Teleostei</taxon>
        <taxon>Neoteleostei</taxon>
        <taxon>Acanthomorphata</taxon>
        <taxon>Ovalentaria</taxon>
        <taxon>Cichlomorphae</taxon>
        <taxon>Cichliformes</taxon>
        <taxon>Cichlidae</taxon>
        <taxon>New World cichlids</taxon>
        <taxon>Cichlasomatinae</taxon>
        <taxon>Heroini</taxon>
        <taxon>Amphilophus</taxon>
    </lineage>
</organism>
<name>A0A3Q0T6U2_AMPCI</name>
<dbReference type="AlphaFoldDB" id="A0A3Q0T6U2"/>
<dbReference type="InterPro" id="IPR050150">
    <property type="entry name" value="IgV_Light_Chain"/>
</dbReference>
<dbReference type="InterPro" id="IPR013783">
    <property type="entry name" value="Ig-like_fold"/>
</dbReference>
<dbReference type="Ensembl" id="ENSACIT00000030565.1">
    <property type="protein sequence ID" value="ENSACIP00000029784.1"/>
    <property type="gene ID" value="ENSACIG00000023065.1"/>
</dbReference>
<accession>A0A3Q0T6U2</accession>
<dbReference type="SUPFAM" id="SSF48726">
    <property type="entry name" value="Immunoglobulin"/>
    <property type="match status" value="1"/>
</dbReference>
<dbReference type="STRING" id="61819.ENSACIP00000029784"/>
<dbReference type="Pfam" id="PF07686">
    <property type="entry name" value="V-set"/>
    <property type="match status" value="1"/>
</dbReference>
<proteinExistence type="predicted"/>
<evidence type="ECO:0000313" key="3">
    <source>
        <dbReference type="Proteomes" id="UP000261340"/>
    </source>
</evidence>